<dbReference type="Proteomes" id="UP001594351">
    <property type="component" value="Unassembled WGS sequence"/>
</dbReference>
<comment type="caution">
    <text evidence="5">The sequence shown here is derived from an EMBL/GenBank/DDBJ whole genome shotgun (WGS) entry which is preliminary data.</text>
</comment>
<evidence type="ECO:0000313" key="5">
    <source>
        <dbReference type="EMBL" id="MFC1849290.1"/>
    </source>
</evidence>
<reference evidence="5 6" key="1">
    <citation type="submission" date="2024-09" db="EMBL/GenBank/DDBJ databases">
        <title>Laminarin stimulates single cell rates of sulfate reduction while oxygen inhibits transcriptomic activity in coastal marine sediment.</title>
        <authorList>
            <person name="Lindsay M."/>
            <person name="Orcutt B."/>
            <person name="Emerson D."/>
            <person name="Stepanauskas R."/>
            <person name="D'Angelo T."/>
        </authorList>
    </citation>
    <scope>NUCLEOTIDE SEQUENCE [LARGE SCALE GENOMIC DNA]</scope>
    <source>
        <strain evidence="5">SAG AM-311-K15</strain>
    </source>
</reference>
<dbReference type="EC" id="2.4.-.-" evidence="5"/>
<keyword evidence="2 5" id="KW-0328">Glycosyltransferase</keyword>
<dbReference type="Pfam" id="PF13641">
    <property type="entry name" value="Glyco_tranf_2_3"/>
    <property type="match status" value="1"/>
</dbReference>
<dbReference type="PANTHER" id="PTHR43179:SF12">
    <property type="entry name" value="GALACTOFURANOSYLTRANSFERASE GLFT2"/>
    <property type="match status" value="1"/>
</dbReference>
<comment type="similarity">
    <text evidence="1">Belongs to the glycosyltransferase 2 family.</text>
</comment>
<keyword evidence="3 5" id="KW-0808">Transferase</keyword>
<dbReference type="SUPFAM" id="SSF53448">
    <property type="entry name" value="Nucleotide-diphospho-sugar transferases"/>
    <property type="match status" value="2"/>
</dbReference>
<evidence type="ECO:0000256" key="3">
    <source>
        <dbReference type="ARBA" id="ARBA00022679"/>
    </source>
</evidence>
<sequence>MMISIEIPVIKGGWLTRCLESVLGQTSADWRLSLLWDGGDELSRNILENIKRMEHPSITVYFHERLGIANARRFLSERSSGDFILPVDDDDILTRDAVDKLSAAAERMPWCGIIRARRGFIDEQGNILDMQDWFPFEPRHYYCGMTSDLFNHSHPYIIRRCLYERTSGWEGFPEYLYAGEDCDIFTKLEEYADIGLLDEILYYYRINPQRTSKTIGNQAAEDMWRRIADKTIKRRGLPLKRINDGQPFRFERVTTKVFSKEEIDVVIPFWDAHEEEIPYDFNRPSVSTFGDMYALGGPKKVYRQVFYSPIPPIDRLEIVCSSDGPVSGVLEVAFFSDKKSTSPMVTAQRELNDDHVVFKFLSIPVPKPQSDTLTCSHLEITFFPDLKNAHLLMLHIWKKNITDVNVMNLSALKTTLLNVWTKKMKNPPINGSYLWMRMFRHSPNYTRNRLECCLQSLNKAGISEASIYVIEKKQSCAANRNQGVHQSSKPLICFADDDVEIINPNTFNILLEKLHSFKADMVGPKIITPLGLIFCADPYFNEEFMPHPRGLGESDNSQYDYSSRVPWLPTTLMVLKREVILATGGFDEQYIGSQHEDVDFCLKARSRGFQICYVGGVAVKHYNCSRNSKHHENYDYFVKRWEKQRNLFDWQT</sequence>
<accession>A0ABV6YSW4</accession>
<dbReference type="GO" id="GO:0016757">
    <property type="term" value="F:glycosyltransferase activity"/>
    <property type="evidence" value="ECO:0007669"/>
    <property type="project" value="UniProtKB-KW"/>
</dbReference>
<organism evidence="5 6">
    <name type="scientific">candidate division CSSED10-310 bacterium</name>
    <dbReference type="NCBI Taxonomy" id="2855610"/>
    <lineage>
        <taxon>Bacteria</taxon>
        <taxon>Bacteria division CSSED10-310</taxon>
    </lineage>
</organism>
<gene>
    <name evidence="5" type="ORF">ACFL27_03680</name>
</gene>
<evidence type="ECO:0000256" key="1">
    <source>
        <dbReference type="ARBA" id="ARBA00006739"/>
    </source>
</evidence>
<proteinExistence type="inferred from homology"/>
<name>A0ABV6YSW4_UNCC1</name>
<evidence type="ECO:0000259" key="4">
    <source>
        <dbReference type="Pfam" id="PF00535"/>
    </source>
</evidence>
<dbReference type="Gene3D" id="3.90.550.10">
    <property type="entry name" value="Spore Coat Polysaccharide Biosynthesis Protein SpsA, Chain A"/>
    <property type="match status" value="2"/>
</dbReference>
<dbReference type="Pfam" id="PF00535">
    <property type="entry name" value="Glycos_transf_2"/>
    <property type="match status" value="1"/>
</dbReference>
<evidence type="ECO:0000256" key="2">
    <source>
        <dbReference type="ARBA" id="ARBA00022676"/>
    </source>
</evidence>
<dbReference type="InterPro" id="IPR001173">
    <property type="entry name" value="Glyco_trans_2-like"/>
</dbReference>
<keyword evidence="6" id="KW-1185">Reference proteome</keyword>
<dbReference type="InterPro" id="IPR029044">
    <property type="entry name" value="Nucleotide-diphossugar_trans"/>
</dbReference>
<feature type="domain" description="Glycosyltransferase 2-like" evidence="4">
    <location>
        <begin position="14"/>
        <end position="162"/>
    </location>
</feature>
<dbReference type="EMBL" id="JBHPBY010000030">
    <property type="protein sequence ID" value="MFC1849290.1"/>
    <property type="molecule type" value="Genomic_DNA"/>
</dbReference>
<dbReference type="PANTHER" id="PTHR43179">
    <property type="entry name" value="RHAMNOSYLTRANSFERASE WBBL"/>
    <property type="match status" value="1"/>
</dbReference>
<protein>
    <submittedName>
        <fullName evidence="5">Glycosyltransferase</fullName>
        <ecNumber evidence="5">2.4.-.-</ecNumber>
    </submittedName>
</protein>
<evidence type="ECO:0000313" key="6">
    <source>
        <dbReference type="Proteomes" id="UP001594351"/>
    </source>
</evidence>